<dbReference type="GO" id="GO:0015940">
    <property type="term" value="P:pantothenate biosynthetic process"/>
    <property type="evidence" value="ECO:0007669"/>
    <property type="project" value="UniProtKB-UniRule"/>
</dbReference>
<comment type="caution">
    <text evidence="12">The sequence shown here is derived from an EMBL/GenBank/DDBJ whole genome shotgun (WGS) entry which is preliminary data.</text>
</comment>
<evidence type="ECO:0000256" key="2">
    <source>
        <dbReference type="ARBA" id="ARBA00008676"/>
    </source>
</evidence>
<evidence type="ECO:0000256" key="3">
    <source>
        <dbReference type="ARBA" id="ARBA00011424"/>
    </source>
</evidence>
<dbReference type="GO" id="GO:0032259">
    <property type="term" value="P:methylation"/>
    <property type="evidence" value="ECO:0007669"/>
    <property type="project" value="UniProtKB-KW"/>
</dbReference>
<dbReference type="Pfam" id="PF02548">
    <property type="entry name" value="Pantoate_transf"/>
    <property type="match status" value="1"/>
</dbReference>
<dbReference type="EC" id="2.1.2.11" evidence="8"/>
<feature type="binding site" evidence="8 11">
    <location>
        <position position="122"/>
    </location>
    <ligand>
        <name>Mg(2+)</name>
        <dbReference type="ChEBI" id="CHEBI:18420"/>
    </ligand>
</feature>
<dbReference type="Gene3D" id="3.20.20.60">
    <property type="entry name" value="Phosphoenolpyruvate-binding domains"/>
    <property type="match status" value="1"/>
</dbReference>
<dbReference type="AlphaFoldDB" id="A0A839F2E1"/>
<dbReference type="PIRSF" id="PIRSF000388">
    <property type="entry name" value="Pantoate_hydroxy_MeTrfase"/>
    <property type="match status" value="1"/>
</dbReference>
<keyword evidence="5 8" id="KW-0808">Transferase</keyword>
<evidence type="ECO:0000256" key="1">
    <source>
        <dbReference type="ARBA" id="ARBA00005033"/>
    </source>
</evidence>
<name>A0A839F2E1_9GAMM</name>
<gene>
    <name evidence="8" type="primary">panB</name>
    <name evidence="12" type="ORF">FHW12_002253</name>
</gene>
<dbReference type="NCBIfam" id="TIGR00222">
    <property type="entry name" value="panB"/>
    <property type="match status" value="1"/>
</dbReference>
<dbReference type="GO" id="GO:0003864">
    <property type="term" value="F:3-methyl-2-oxobutanoate hydroxymethyltransferase activity"/>
    <property type="evidence" value="ECO:0007669"/>
    <property type="project" value="UniProtKB-UniRule"/>
</dbReference>
<organism evidence="12 13">
    <name type="scientific">Dokdonella fugitiva</name>
    <dbReference type="NCBI Taxonomy" id="328517"/>
    <lineage>
        <taxon>Bacteria</taxon>
        <taxon>Pseudomonadati</taxon>
        <taxon>Pseudomonadota</taxon>
        <taxon>Gammaproteobacteria</taxon>
        <taxon>Lysobacterales</taxon>
        <taxon>Rhodanobacteraceae</taxon>
        <taxon>Dokdonella</taxon>
    </lineage>
</organism>
<comment type="catalytic activity">
    <reaction evidence="8">
        <text>(6R)-5,10-methylene-5,6,7,8-tetrahydrofolate + 3-methyl-2-oxobutanoate + H2O = 2-dehydropantoate + (6S)-5,6,7,8-tetrahydrofolate</text>
        <dbReference type="Rhea" id="RHEA:11824"/>
        <dbReference type="ChEBI" id="CHEBI:11561"/>
        <dbReference type="ChEBI" id="CHEBI:11851"/>
        <dbReference type="ChEBI" id="CHEBI:15377"/>
        <dbReference type="ChEBI" id="CHEBI:15636"/>
        <dbReference type="ChEBI" id="CHEBI:57453"/>
        <dbReference type="EC" id="2.1.2.11"/>
    </reaction>
</comment>
<comment type="subcellular location">
    <subcellularLocation>
        <location evidence="8">Cytoplasm</location>
    </subcellularLocation>
</comment>
<dbReference type="CDD" id="cd06557">
    <property type="entry name" value="KPHMT-like"/>
    <property type="match status" value="1"/>
</dbReference>
<keyword evidence="8" id="KW-0963">Cytoplasm</keyword>
<protein>
    <recommendedName>
        <fullName evidence="8">3-methyl-2-oxobutanoate hydroxymethyltransferase</fullName>
        <ecNumber evidence="8">2.1.2.11</ecNumber>
    </recommendedName>
    <alternativeName>
        <fullName evidence="8">Ketopantoate hydroxymethyltransferase</fullName>
        <shortName evidence="8">KPHMT</shortName>
    </alternativeName>
</protein>
<sequence length="271" mass="28431">MYANTAPAVPITVPDLQARKRRGEKIVSITAYDAGIATRADEAGVDLVLVGDSLGMVVQGHASTLPVTMDAMVYHTACVARGLRRPLLVADLPFMSYRNEELALANAARLLGEGGAAMVKLEGADWVCAIIHALKRHEVPVCAHLGLTPQAVHRLGGYKVQGRDDETAARLRADARAVQEAGADLLVLECVPAALAAEITRDLAIPTIGIGAGADCDGQVLVVHDLLGITPGKRPRFSKDFLPGTNSVLGAISAYAAAVRSGEFPAAEHSY</sequence>
<evidence type="ECO:0000256" key="9">
    <source>
        <dbReference type="PIRSR" id="PIRSR000388-1"/>
    </source>
</evidence>
<evidence type="ECO:0000256" key="6">
    <source>
        <dbReference type="ARBA" id="ARBA00022723"/>
    </source>
</evidence>
<feature type="binding site" evidence="8 11">
    <location>
        <position position="52"/>
    </location>
    <ligand>
        <name>Mg(2+)</name>
        <dbReference type="ChEBI" id="CHEBI:18420"/>
    </ligand>
</feature>
<feature type="binding site" evidence="8 10">
    <location>
        <position position="120"/>
    </location>
    <ligand>
        <name>3-methyl-2-oxobutanoate</name>
        <dbReference type="ChEBI" id="CHEBI:11851"/>
    </ligand>
</feature>
<dbReference type="InterPro" id="IPR040442">
    <property type="entry name" value="Pyrv_kinase-like_dom_sf"/>
</dbReference>
<dbReference type="SUPFAM" id="SSF51621">
    <property type="entry name" value="Phosphoenolpyruvate/pyruvate domain"/>
    <property type="match status" value="1"/>
</dbReference>
<dbReference type="PANTHER" id="PTHR20881">
    <property type="entry name" value="3-METHYL-2-OXOBUTANOATE HYDROXYMETHYLTRANSFERASE"/>
    <property type="match status" value="1"/>
</dbReference>
<keyword evidence="12" id="KW-0489">Methyltransferase</keyword>
<evidence type="ECO:0000256" key="7">
    <source>
        <dbReference type="ARBA" id="ARBA00056497"/>
    </source>
</evidence>
<evidence type="ECO:0000256" key="10">
    <source>
        <dbReference type="PIRSR" id="PIRSR000388-2"/>
    </source>
</evidence>
<evidence type="ECO:0000313" key="13">
    <source>
        <dbReference type="Proteomes" id="UP000550401"/>
    </source>
</evidence>
<keyword evidence="6 8" id="KW-0479">Metal-binding</keyword>
<feature type="active site" description="Proton acceptor" evidence="8 9">
    <location>
        <position position="189"/>
    </location>
</feature>
<feature type="binding site" evidence="8 10">
    <location>
        <position position="91"/>
    </location>
    <ligand>
        <name>3-methyl-2-oxobutanoate</name>
        <dbReference type="ChEBI" id="CHEBI:11851"/>
    </ligand>
</feature>
<comment type="cofactor">
    <cofactor evidence="8 11">
        <name>Mg(2+)</name>
        <dbReference type="ChEBI" id="CHEBI:18420"/>
    </cofactor>
    <text evidence="8 11">Binds 1 Mg(2+) ion per subunit.</text>
</comment>
<dbReference type="GO" id="GO:0000287">
    <property type="term" value="F:magnesium ion binding"/>
    <property type="evidence" value="ECO:0007669"/>
    <property type="project" value="TreeGrafter"/>
</dbReference>
<evidence type="ECO:0000313" key="12">
    <source>
        <dbReference type="EMBL" id="MBA8888029.1"/>
    </source>
</evidence>
<evidence type="ECO:0000256" key="5">
    <source>
        <dbReference type="ARBA" id="ARBA00022679"/>
    </source>
</evidence>
<proteinExistence type="inferred from homology"/>
<evidence type="ECO:0000256" key="8">
    <source>
        <dbReference type="HAMAP-Rule" id="MF_00156"/>
    </source>
</evidence>
<dbReference type="UniPathway" id="UPA00028">
    <property type="reaction ID" value="UER00003"/>
</dbReference>
<dbReference type="FunFam" id="3.20.20.60:FF:000003">
    <property type="entry name" value="3-methyl-2-oxobutanoate hydroxymethyltransferase"/>
    <property type="match status" value="1"/>
</dbReference>
<evidence type="ECO:0000256" key="11">
    <source>
        <dbReference type="PIRSR" id="PIRSR000388-3"/>
    </source>
</evidence>
<evidence type="ECO:0000256" key="4">
    <source>
        <dbReference type="ARBA" id="ARBA00022655"/>
    </source>
</evidence>
<feature type="binding site" evidence="8 11">
    <location>
        <position position="91"/>
    </location>
    <ligand>
        <name>Mg(2+)</name>
        <dbReference type="ChEBI" id="CHEBI:18420"/>
    </ligand>
</feature>
<keyword evidence="4 8" id="KW-0566">Pantothenate biosynthesis</keyword>
<keyword evidence="8 11" id="KW-0460">Magnesium</keyword>
<keyword evidence="13" id="KW-1185">Reference proteome</keyword>
<feature type="binding site" evidence="8 10">
    <location>
        <begin position="52"/>
        <end position="53"/>
    </location>
    <ligand>
        <name>3-methyl-2-oxobutanoate</name>
        <dbReference type="ChEBI" id="CHEBI:11851"/>
    </ligand>
</feature>
<dbReference type="PANTHER" id="PTHR20881:SF0">
    <property type="entry name" value="3-METHYL-2-OXOBUTANOATE HYDROXYMETHYLTRANSFERASE"/>
    <property type="match status" value="1"/>
</dbReference>
<accession>A0A839F2E1</accession>
<dbReference type="InterPro" id="IPR003700">
    <property type="entry name" value="Pantoate_hydroxy_MeTrfase"/>
</dbReference>
<comment type="subunit">
    <text evidence="3 8">Homodecamer; pentamer of dimers.</text>
</comment>
<dbReference type="Proteomes" id="UP000550401">
    <property type="component" value="Unassembled WGS sequence"/>
</dbReference>
<dbReference type="EMBL" id="JACGXL010000003">
    <property type="protein sequence ID" value="MBA8888029.1"/>
    <property type="molecule type" value="Genomic_DNA"/>
</dbReference>
<dbReference type="GO" id="GO:0005737">
    <property type="term" value="C:cytoplasm"/>
    <property type="evidence" value="ECO:0007669"/>
    <property type="project" value="UniProtKB-SubCell"/>
</dbReference>
<dbReference type="InterPro" id="IPR015813">
    <property type="entry name" value="Pyrv/PenolPyrv_kinase-like_dom"/>
</dbReference>
<comment type="similarity">
    <text evidence="2 8">Belongs to the PanB family.</text>
</comment>
<dbReference type="GO" id="GO:0008168">
    <property type="term" value="F:methyltransferase activity"/>
    <property type="evidence" value="ECO:0007669"/>
    <property type="project" value="UniProtKB-KW"/>
</dbReference>
<comment type="pathway">
    <text evidence="1 8">Cofactor biosynthesis; (R)-pantothenate biosynthesis; (R)-pantoate from 3-methyl-2-oxobutanoate: step 1/2.</text>
</comment>
<dbReference type="RefSeq" id="WP_182531101.1">
    <property type="nucleotide sequence ID" value="NZ_JACGXL010000003.1"/>
</dbReference>
<comment type="function">
    <text evidence="7 8">Catalyzes the reversible reaction in which hydroxymethyl group from 5,10-methylenetetrahydrofolate is transferred onto alpha-ketoisovalerate to form ketopantoate.</text>
</comment>
<reference evidence="12 13" key="1">
    <citation type="submission" date="2020-07" db="EMBL/GenBank/DDBJ databases">
        <title>Genomic Encyclopedia of Type Strains, Phase IV (KMG-V): Genome sequencing to study the core and pangenomes of soil and plant-associated prokaryotes.</title>
        <authorList>
            <person name="Whitman W."/>
        </authorList>
    </citation>
    <scope>NUCLEOTIDE SEQUENCE [LARGE SCALE GENOMIC DNA]</scope>
    <source>
        <strain evidence="12 13">RH2WT43</strain>
    </source>
</reference>
<dbReference type="NCBIfam" id="NF001452">
    <property type="entry name" value="PRK00311.1"/>
    <property type="match status" value="1"/>
</dbReference>
<dbReference type="HAMAP" id="MF_00156">
    <property type="entry name" value="PanB"/>
    <property type="match status" value="1"/>
</dbReference>